<dbReference type="InterPro" id="IPR039426">
    <property type="entry name" value="TonB-dep_rcpt-like"/>
</dbReference>
<sequence length="1046" mass="111108">MRTPTQRTLINLAVASACALLALPGHAQQAAGAATSAADTPASPGGEAVPATPAAQATAVQPEPVPAVAVQPEPGQPAAVQPDPAAEPVQTSGQSAAQGSTQGGAPASAPTTVVQISGTRIAARGFTQPTPTTSLSTADLERAAKPNLFNTLAELPALQGSTGRTTSTNSTSSGIQGLSSLSLRGLGTIRTLTLLDGQRVVGANVTGVTDVSQFPQLLVKRVDVVTGGASASYGSDAIGGAVNFITDKKFKGFKFNAEGGQTKYHDDEHGTLQGAWGRAFMDDRLHVTLSAEIMKENGIDSPGFGEVGPNGRTWFKNSAYQIRPLAQTTDGLPQYTVIHHAQQFQYAKYGLITNGPLQGTAFGPGGVPYQFQYGSGGVPTGTGAVTNCVNPFCVGGDLSGSVGAGTNLAMNLKRQVGYARVSWDLNPDNEIYFTANWAQVKSHFTPNPGAAKNANLTIQCDNPFVPASIQAACAANNITSFQYGTANANFPANINVHPTRTQRRFVLGADGKVPLFGKEWSYDAYLTRGENTTTINVHDITLNARYNNAIDAVRAPDGRIVCRNPVAAASGCVPFNIIGDNPADPAAWAYIAPPNGPRQHTTQSQDVASFNMNGEAFQGWAGPVLMAFGAEYRREKYQVRGDPYGAGVDDLSPNSALYPADPILNSTVGNNWYAGNYHNGDGSYSVREAYLELNMPLLKSERWGEINLNLADRPMKYSTAGSVNTWKAGATWQTPVDGLRLRAVTSKDVRAPNLSELFAAPVVINNVVQYQGNTISVQQRTVGNTNLRPEVARNSSFGVVLSQPSWARGFSASVDYFDIKVTDVISALTAQQEVDLCVAGNQEICGAVVLDSPGSNAVTLQNFNLASLHTKGVDIEGAYRANLKDWNLPGRFTVRALATRTLNFITNTGVVGTIPSEGAGVNLGGTPKWKLLAQQTWENDRMSFTLSQRWFSDGVYSNEYIECQTGCPASTIIHPTIFDNKMKGATYVDFGGSYNFSKALQVYFKIDNLADRDPEPAPQANASFAINPTLYDVVGRTYRIGLRGTY</sequence>
<name>A0A7W5E740_9BURK</name>
<feature type="compositionally biased region" description="Low complexity" evidence="12">
    <location>
        <begin position="90"/>
        <end position="110"/>
    </location>
</feature>
<dbReference type="RefSeq" id="WP_221403752.1">
    <property type="nucleotide sequence ID" value="NZ_CP040017.1"/>
</dbReference>
<protein>
    <submittedName>
        <fullName evidence="16">Outer membrane receptor protein involved in Fe transport</fullName>
    </submittedName>
</protein>
<evidence type="ECO:0000256" key="2">
    <source>
        <dbReference type="ARBA" id="ARBA00009810"/>
    </source>
</evidence>
<dbReference type="Pfam" id="PF00593">
    <property type="entry name" value="TonB_dep_Rec_b-barrel"/>
    <property type="match status" value="1"/>
</dbReference>
<comment type="subcellular location">
    <subcellularLocation>
        <location evidence="1 10">Cell outer membrane</location>
        <topology evidence="1 10">Multi-pass membrane protein</topology>
    </subcellularLocation>
</comment>
<dbReference type="Pfam" id="PF07715">
    <property type="entry name" value="Plug"/>
    <property type="match status" value="1"/>
</dbReference>
<evidence type="ECO:0000256" key="5">
    <source>
        <dbReference type="ARBA" id="ARBA00022692"/>
    </source>
</evidence>
<feature type="compositionally biased region" description="Low complexity" evidence="12">
    <location>
        <begin position="160"/>
        <end position="175"/>
    </location>
</feature>
<feature type="domain" description="TonB-dependent receptor plug" evidence="15">
    <location>
        <begin position="128"/>
        <end position="241"/>
    </location>
</feature>
<evidence type="ECO:0000256" key="9">
    <source>
        <dbReference type="ARBA" id="ARBA00023237"/>
    </source>
</evidence>
<dbReference type="AlphaFoldDB" id="A0A7W5E740"/>
<evidence type="ECO:0000256" key="3">
    <source>
        <dbReference type="ARBA" id="ARBA00022448"/>
    </source>
</evidence>
<feature type="signal peptide" evidence="13">
    <location>
        <begin position="1"/>
        <end position="27"/>
    </location>
</feature>
<evidence type="ECO:0000256" key="13">
    <source>
        <dbReference type="SAM" id="SignalP"/>
    </source>
</evidence>
<reference evidence="16 17" key="1">
    <citation type="submission" date="2020-08" db="EMBL/GenBank/DDBJ databases">
        <title>Genomic Encyclopedia of Type Strains, Phase III (KMG-III): the genomes of soil and plant-associated and newly described type strains.</title>
        <authorList>
            <person name="Whitman W."/>
        </authorList>
    </citation>
    <scope>NUCLEOTIDE SEQUENCE [LARGE SCALE GENOMIC DNA]</scope>
    <source>
        <strain evidence="16 17">CECT 7753</strain>
    </source>
</reference>
<feature type="chain" id="PRO_5031422631" evidence="13">
    <location>
        <begin position="28"/>
        <end position="1046"/>
    </location>
</feature>
<dbReference type="SUPFAM" id="SSF56935">
    <property type="entry name" value="Porins"/>
    <property type="match status" value="1"/>
</dbReference>
<keyword evidence="8 16" id="KW-0675">Receptor</keyword>
<keyword evidence="13" id="KW-0732">Signal</keyword>
<evidence type="ECO:0000256" key="7">
    <source>
        <dbReference type="ARBA" id="ARBA00023136"/>
    </source>
</evidence>
<keyword evidence="5 10" id="KW-0812">Transmembrane</keyword>
<dbReference type="InterPro" id="IPR036942">
    <property type="entry name" value="Beta-barrel_TonB_sf"/>
</dbReference>
<comment type="similarity">
    <text evidence="2 10 11">Belongs to the TonB-dependent receptor family.</text>
</comment>
<keyword evidence="3 10" id="KW-0813">Transport</keyword>
<feature type="region of interest" description="Disordered" evidence="12">
    <location>
        <begin position="34"/>
        <end position="111"/>
    </location>
</feature>
<evidence type="ECO:0000256" key="8">
    <source>
        <dbReference type="ARBA" id="ARBA00023170"/>
    </source>
</evidence>
<dbReference type="PROSITE" id="PS52016">
    <property type="entry name" value="TONB_DEPENDENT_REC_3"/>
    <property type="match status" value="1"/>
</dbReference>
<dbReference type="InterPro" id="IPR037066">
    <property type="entry name" value="Plug_dom_sf"/>
</dbReference>
<dbReference type="PROSITE" id="PS51257">
    <property type="entry name" value="PROKAR_LIPOPROTEIN"/>
    <property type="match status" value="1"/>
</dbReference>
<evidence type="ECO:0000256" key="1">
    <source>
        <dbReference type="ARBA" id="ARBA00004571"/>
    </source>
</evidence>
<organism evidence="16 17">
    <name type="scientific">Pseudoduganella umbonata</name>
    <dbReference type="NCBI Taxonomy" id="864828"/>
    <lineage>
        <taxon>Bacteria</taxon>
        <taxon>Pseudomonadati</taxon>
        <taxon>Pseudomonadota</taxon>
        <taxon>Betaproteobacteria</taxon>
        <taxon>Burkholderiales</taxon>
        <taxon>Oxalobacteraceae</taxon>
        <taxon>Telluria group</taxon>
        <taxon>Pseudoduganella</taxon>
    </lineage>
</organism>
<evidence type="ECO:0000256" key="11">
    <source>
        <dbReference type="RuleBase" id="RU003357"/>
    </source>
</evidence>
<dbReference type="InterPro" id="IPR000531">
    <property type="entry name" value="Beta-barrel_TonB"/>
</dbReference>
<dbReference type="Gene3D" id="2.170.130.10">
    <property type="entry name" value="TonB-dependent receptor, plug domain"/>
    <property type="match status" value="1"/>
</dbReference>
<keyword evidence="7 10" id="KW-0472">Membrane</keyword>
<evidence type="ECO:0000313" key="16">
    <source>
        <dbReference type="EMBL" id="MBB3219241.1"/>
    </source>
</evidence>
<dbReference type="Gene3D" id="2.40.170.20">
    <property type="entry name" value="TonB-dependent receptor, beta-barrel domain"/>
    <property type="match status" value="1"/>
</dbReference>
<evidence type="ECO:0000313" key="17">
    <source>
        <dbReference type="Proteomes" id="UP000584325"/>
    </source>
</evidence>
<feature type="region of interest" description="Disordered" evidence="12">
    <location>
        <begin position="156"/>
        <end position="175"/>
    </location>
</feature>
<evidence type="ECO:0000259" key="14">
    <source>
        <dbReference type="Pfam" id="PF00593"/>
    </source>
</evidence>
<dbReference type="InterPro" id="IPR012910">
    <property type="entry name" value="Plug_dom"/>
</dbReference>
<keyword evidence="4 10" id="KW-1134">Transmembrane beta strand</keyword>
<dbReference type="EMBL" id="JACHXS010000001">
    <property type="protein sequence ID" value="MBB3219241.1"/>
    <property type="molecule type" value="Genomic_DNA"/>
</dbReference>
<feature type="compositionally biased region" description="Low complexity" evidence="12">
    <location>
        <begin position="34"/>
        <end position="82"/>
    </location>
</feature>
<evidence type="ECO:0000256" key="12">
    <source>
        <dbReference type="SAM" id="MobiDB-lite"/>
    </source>
</evidence>
<gene>
    <name evidence="16" type="ORF">FHS02_000028</name>
</gene>
<dbReference type="GO" id="GO:0009279">
    <property type="term" value="C:cell outer membrane"/>
    <property type="evidence" value="ECO:0007669"/>
    <property type="project" value="UniProtKB-SubCell"/>
</dbReference>
<accession>A0A7W5E740</accession>
<evidence type="ECO:0000259" key="15">
    <source>
        <dbReference type="Pfam" id="PF07715"/>
    </source>
</evidence>
<evidence type="ECO:0000256" key="10">
    <source>
        <dbReference type="PROSITE-ProRule" id="PRU01360"/>
    </source>
</evidence>
<dbReference type="Proteomes" id="UP000584325">
    <property type="component" value="Unassembled WGS sequence"/>
</dbReference>
<evidence type="ECO:0000256" key="4">
    <source>
        <dbReference type="ARBA" id="ARBA00022452"/>
    </source>
</evidence>
<dbReference type="PANTHER" id="PTHR47234:SF3">
    <property type="entry name" value="SECRETIN_TONB SHORT N-TERMINAL DOMAIN-CONTAINING PROTEIN"/>
    <property type="match status" value="1"/>
</dbReference>
<proteinExistence type="inferred from homology"/>
<keyword evidence="9 10" id="KW-0998">Cell outer membrane</keyword>
<evidence type="ECO:0000256" key="6">
    <source>
        <dbReference type="ARBA" id="ARBA00023077"/>
    </source>
</evidence>
<comment type="caution">
    <text evidence="16">The sequence shown here is derived from an EMBL/GenBank/DDBJ whole genome shotgun (WGS) entry which is preliminary data.</text>
</comment>
<feature type="domain" description="TonB-dependent receptor-like beta-barrel" evidence="14">
    <location>
        <begin position="477"/>
        <end position="1009"/>
    </location>
</feature>
<dbReference type="PANTHER" id="PTHR47234">
    <property type="match status" value="1"/>
</dbReference>
<keyword evidence="6 11" id="KW-0798">TonB box</keyword>